<accession>K3XJU7</accession>
<dbReference type="STRING" id="4555.K3XJU7"/>
<feature type="compositionally biased region" description="Polar residues" evidence="1">
    <location>
        <begin position="11"/>
        <end position="22"/>
    </location>
</feature>
<feature type="compositionally biased region" description="Low complexity" evidence="1">
    <location>
        <begin position="23"/>
        <end position="36"/>
    </location>
</feature>
<dbReference type="HOGENOM" id="CLU_049344_5_0_1"/>
<evidence type="ECO:0000313" key="3">
    <source>
        <dbReference type="EnsemblPlants" id="KQL03448"/>
    </source>
</evidence>
<dbReference type="PANTHER" id="PTHR45180">
    <property type="entry name" value="OS01G0307686 PROTEIN"/>
    <property type="match status" value="1"/>
</dbReference>
<dbReference type="PANTHER" id="PTHR45180:SF1">
    <property type="entry name" value="OS01G0307686 PROTEIN"/>
    <property type="match status" value="1"/>
</dbReference>
<dbReference type="SUPFAM" id="SSF53335">
    <property type="entry name" value="S-adenosyl-L-methionine-dependent methyltransferases"/>
    <property type="match status" value="1"/>
</dbReference>
<proteinExistence type="predicted"/>
<dbReference type="eggNOG" id="KOG3010">
    <property type="taxonomic scope" value="Eukaryota"/>
</dbReference>
<sequence>MYPAGARKSLPSGSSQARSLSCSHLPRSSPRSTSLSARHYKPRREPSSFSWLQARYRLRERNHQQAERLAAMANLFLKQAKQYVATRPSYPPELFDFIASKTPRRDLAWDVGTGNGQAAASLAKLYKAVVGTDTSAQQLAFAAPLPNVRYVHTAPDLPLDGIHAAVAGPGTADLITVAQAFHWLDLPRFYAQARSVLRPEQGVLAAWCYTEPRVSAAVDAVFWRLYRGSQPYWAPNRRMVDDEYRGADFPFDPVDGEAHTGPFEFSTERAMDLDGYLTYITSWSAYQTAKEKGVELLDEATVQEFAAAWGGDGKEVKAVTYPIFLRIGKVRAE</sequence>
<keyword evidence="4" id="KW-1185">Reference proteome</keyword>
<reference evidence="4" key="1">
    <citation type="journal article" date="2012" name="Nat. Biotechnol.">
        <title>Reference genome sequence of the model plant Setaria.</title>
        <authorList>
            <person name="Bennetzen J.L."/>
            <person name="Schmutz J."/>
            <person name="Wang H."/>
            <person name="Percifield R."/>
            <person name="Hawkins J."/>
            <person name="Pontaroli A.C."/>
            <person name="Estep M."/>
            <person name="Feng L."/>
            <person name="Vaughn J.N."/>
            <person name="Grimwood J."/>
            <person name="Jenkins J."/>
            <person name="Barry K."/>
            <person name="Lindquist E."/>
            <person name="Hellsten U."/>
            <person name="Deshpande S."/>
            <person name="Wang X."/>
            <person name="Wu X."/>
            <person name="Mitros T."/>
            <person name="Triplett J."/>
            <person name="Yang X."/>
            <person name="Ye C.Y."/>
            <person name="Mauro-Herrera M."/>
            <person name="Wang L."/>
            <person name="Li P."/>
            <person name="Sharma M."/>
            <person name="Sharma R."/>
            <person name="Ronald P.C."/>
            <person name="Panaud O."/>
            <person name="Kellogg E.A."/>
            <person name="Brutnell T.P."/>
            <person name="Doust A.N."/>
            <person name="Tuskan G.A."/>
            <person name="Rokhsar D."/>
            <person name="Devos K.M."/>
        </authorList>
    </citation>
    <scope>NUCLEOTIDE SEQUENCE [LARGE SCALE GENOMIC DNA]</scope>
    <source>
        <strain evidence="4">cv. Yugu1</strain>
    </source>
</reference>
<evidence type="ECO:0000259" key="2">
    <source>
        <dbReference type="Pfam" id="PF08241"/>
    </source>
</evidence>
<organism evidence="3 4">
    <name type="scientific">Setaria italica</name>
    <name type="common">Foxtail millet</name>
    <name type="synonym">Panicum italicum</name>
    <dbReference type="NCBI Taxonomy" id="4555"/>
    <lineage>
        <taxon>Eukaryota</taxon>
        <taxon>Viridiplantae</taxon>
        <taxon>Streptophyta</taxon>
        <taxon>Embryophyta</taxon>
        <taxon>Tracheophyta</taxon>
        <taxon>Spermatophyta</taxon>
        <taxon>Magnoliopsida</taxon>
        <taxon>Liliopsida</taxon>
        <taxon>Poales</taxon>
        <taxon>Poaceae</taxon>
        <taxon>PACMAD clade</taxon>
        <taxon>Panicoideae</taxon>
        <taxon>Panicodae</taxon>
        <taxon>Paniceae</taxon>
        <taxon>Cenchrinae</taxon>
        <taxon>Setaria</taxon>
    </lineage>
</organism>
<dbReference type="Gene3D" id="3.40.50.150">
    <property type="entry name" value="Vaccinia Virus protein VP39"/>
    <property type="match status" value="1"/>
</dbReference>
<dbReference type="Pfam" id="PF08241">
    <property type="entry name" value="Methyltransf_11"/>
    <property type="match status" value="1"/>
</dbReference>
<evidence type="ECO:0000313" key="4">
    <source>
        <dbReference type="Proteomes" id="UP000004995"/>
    </source>
</evidence>
<protein>
    <recommendedName>
        <fullName evidence="2">Methyltransferase type 11 domain-containing protein</fullName>
    </recommendedName>
</protein>
<dbReference type="EMBL" id="AGNK02002764">
    <property type="status" value="NOT_ANNOTATED_CDS"/>
    <property type="molecule type" value="Genomic_DNA"/>
</dbReference>
<dbReference type="InParanoid" id="K3XJU7"/>
<dbReference type="EnsemblPlants" id="KQL03448">
    <property type="protein sequence ID" value="KQL03448"/>
    <property type="gene ID" value="SETIT_002170mg"/>
</dbReference>
<dbReference type="OMA" id="GPYWPAE"/>
<dbReference type="InterPro" id="IPR029063">
    <property type="entry name" value="SAM-dependent_MTases_sf"/>
</dbReference>
<evidence type="ECO:0000256" key="1">
    <source>
        <dbReference type="SAM" id="MobiDB-lite"/>
    </source>
</evidence>
<feature type="region of interest" description="Disordered" evidence="1">
    <location>
        <begin position="1"/>
        <end position="41"/>
    </location>
</feature>
<name>K3XJU7_SETIT</name>
<dbReference type="InterPro" id="IPR013216">
    <property type="entry name" value="Methyltransf_11"/>
</dbReference>
<dbReference type="Proteomes" id="UP000004995">
    <property type="component" value="Unassembled WGS sequence"/>
</dbReference>
<reference evidence="3" key="2">
    <citation type="submission" date="2018-08" db="UniProtKB">
        <authorList>
            <consortium name="EnsemblPlants"/>
        </authorList>
    </citation>
    <scope>IDENTIFICATION</scope>
    <source>
        <strain evidence="3">Yugu1</strain>
    </source>
</reference>
<feature type="domain" description="Methyltransferase type 11" evidence="2">
    <location>
        <begin position="110"/>
        <end position="200"/>
    </location>
</feature>
<dbReference type="Gramene" id="KQL03448">
    <property type="protein sequence ID" value="KQL03448"/>
    <property type="gene ID" value="SETIT_002170mg"/>
</dbReference>
<dbReference type="CDD" id="cd02440">
    <property type="entry name" value="AdoMet_MTases"/>
    <property type="match status" value="1"/>
</dbReference>
<dbReference type="AlphaFoldDB" id="K3XJU7"/>
<dbReference type="GO" id="GO:0008757">
    <property type="term" value="F:S-adenosylmethionine-dependent methyltransferase activity"/>
    <property type="evidence" value="ECO:0007669"/>
    <property type="project" value="InterPro"/>
</dbReference>